<keyword evidence="1" id="KW-0732">Signal</keyword>
<evidence type="ECO:0000313" key="5">
    <source>
        <dbReference type="Proteomes" id="UP001390963"/>
    </source>
</evidence>
<evidence type="ECO:0000313" key="4">
    <source>
        <dbReference type="Proteomes" id="UP001388259"/>
    </source>
</evidence>
<keyword evidence="5" id="KW-1185">Reference proteome</keyword>
<feature type="signal peptide" evidence="1">
    <location>
        <begin position="1"/>
        <end position="19"/>
    </location>
</feature>
<accession>A0AB35YSR9</accession>
<sequence length="541" mass="57682">MTKTIILLVALIASIESFSQVGIGNTDPAESSLLDINDSNNDKGILIPRVDIADLNTQAPITTTTIEESLLVYNTNITTGKGFYYWSGTNWIRIQASNDDKSIYAADDNLIGARTVGLNGYSLNFNSGNNVALQIDNNRRLTFGGYGGTTFAGNPLNLLGVNSTGQVISLNTNTAFTLANSDWFEESTTSPPNSINDNIYTNGEVGINIISPNAPLHIFEETGTAPSNSDGTVILEHGDDGGISSIVFRSHVNSTSDYGYISYSDNGSGNGSGVESSLLEIGVQNDTPTGYPQGIDNINLAATGSIGVANVVPDGSSSIDFGANDRGLLVNRVTLTAANNASPISNPANGLLVFNTATNFSPAGYEDDVRPGFYYWNAAQSRWIPQSPDNRSARFVNSNTTFNLNQAVASLPIFGYEQWNDDPSLYEVVTGPNSDEIVIQEDGRYQVTANIAITSPNARTNIDAEFVVYPIIGSTRYPGSTAATGYMRNAANHDHSSLHLNESIELDAGDTLVIEVQREANSGTVTMRVAGGSNFTIKKVK</sequence>
<dbReference type="RefSeq" id="WP_342687718.1">
    <property type="nucleotide sequence ID" value="NZ_JAZBJM010000009.1"/>
</dbReference>
<dbReference type="InterPro" id="IPR008983">
    <property type="entry name" value="Tumour_necrosis_fac-like_dom"/>
</dbReference>
<dbReference type="Proteomes" id="UP001390963">
    <property type="component" value="Unassembled WGS sequence"/>
</dbReference>
<evidence type="ECO:0000313" key="3">
    <source>
        <dbReference type="EMBL" id="MEM0574196.1"/>
    </source>
</evidence>
<dbReference type="EMBL" id="JBANCF010000010">
    <property type="protein sequence ID" value="MEM0574196.1"/>
    <property type="molecule type" value="Genomic_DNA"/>
</dbReference>
<organism evidence="2 4">
    <name type="scientific">Aequorivita flava</name>
    <dbReference type="NCBI Taxonomy" id="3114371"/>
    <lineage>
        <taxon>Bacteria</taxon>
        <taxon>Pseudomonadati</taxon>
        <taxon>Bacteroidota</taxon>
        <taxon>Flavobacteriia</taxon>
        <taxon>Flavobacteriales</taxon>
        <taxon>Flavobacteriaceae</taxon>
        <taxon>Aequorivita</taxon>
    </lineage>
</organism>
<dbReference type="Proteomes" id="UP001388259">
    <property type="component" value="Unassembled WGS sequence"/>
</dbReference>
<evidence type="ECO:0008006" key="6">
    <source>
        <dbReference type="Google" id="ProtNLM"/>
    </source>
</evidence>
<feature type="chain" id="PRO_5044217897" description="C1q domain-containing protein" evidence="1">
    <location>
        <begin position="20"/>
        <end position="541"/>
    </location>
</feature>
<name>A0AB35YSR9_9FLAO</name>
<comment type="caution">
    <text evidence="2">The sequence shown here is derived from an EMBL/GenBank/DDBJ whole genome shotgun (WGS) entry which is preliminary data.</text>
</comment>
<protein>
    <recommendedName>
        <fullName evidence="6">C1q domain-containing protein</fullName>
    </recommendedName>
</protein>
<dbReference type="AlphaFoldDB" id="A0AB35YSR9"/>
<gene>
    <name evidence="3" type="ORF">VZD24_11755</name>
    <name evidence="2" type="ORF">VZD85_12170</name>
</gene>
<evidence type="ECO:0000313" key="2">
    <source>
        <dbReference type="EMBL" id="MEM0519115.1"/>
    </source>
</evidence>
<dbReference type="SUPFAM" id="SSF49842">
    <property type="entry name" value="TNF-like"/>
    <property type="match status" value="1"/>
</dbReference>
<evidence type="ECO:0000256" key="1">
    <source>
        <dbReference type="SAM" id="SignalP"/>
    </source>
</evidence>
<reference evidence="2 5" key="1">
    <citation type="submission" date="2024-01" db="EMBL/GenBank/DDBJ databases">
        <title>Aequorivita flavus sp. nov., isolated from deep-sea sediment.</title>
        <authorList>
            <person name="Chen X."/>
        </authorList>
    </citation>
    <scope>NUCLEOTIDE SEQUENCE</scope>
    <source>
        <strain evidence="2">MCCC 1A16923</strain>
        <strain evidence="3 5">MCCC 1A16935</strain>
    </source>
</reference>
<dbReference type="EMBL" id="JAZBJM010000009">
    <property type="protein sequence ID" value="MEM0519115.1"/>
    <property type="molecule type" value="Genomic_DNA"/>
</dbReference>
<proteinExistence type="predicted"/>